<evidence type="ECO:0000313" key="4">
    <source>
        <dbReference type="Proteomes" id="UP001201980"/>
    </source>
</evidence>
<evidence type="ECO:0000313" key="3">
    <source>
        <dbReference type="EMBL" id="KAJ2896068.1"/>
    </source>
</evidence>
<feature type="domain" description="C2H2-type" evidence="2">
    <location>
        <begin position="430"/>
        <end position="453"/>
    </location>
</feature>
<gene>
    <name evidence="3" type="ORF">MKZ38_005896</name>
</gene>
<feature type="region of interest" description="Disordered" evidence="1">
    <location>
        <begin position="907"/>
        <end position="928"/>
    </location>
</feature>
<sequence>MESFNGIFGGTQQGQRTSHSNDGYPAASDRNNNGGGASTPSERQQITTTPSGANSDNNNTHKSQSASNQNHVTPIPPPILPALCNPGGPGSGSRPGANRGGTTSNLNPSASNANPNNSPSIAASPLSFDNGSIAGSPAANGQPPTKSKGPMMKRTNGGPGLISSRPSLGSRSASTSGGPASDTAVPQAPQHGGLGLTSRSPWFNLSVSIAGNPKWQSLQREWENPPPQSIPGINVKDGNSGNTSSSPLKRQANTPSTVPSAKRQFLSPHKPRPQAWGGGSSMSQTTLSLDRRSSGDDTDDEPKEVLAYTNQTHQDRLVVDDDETAEDNSYDDDDTDETDTDDEDVPSRITRLGLKSSASADNSIINSPAAAAVVSDILPEITGLEEIHKTLDDRPYRHFYDEHGGLKKQSGGLFPTGYREDTNHDWRWICPVRSCRKRLAQISSLSNHFNAIHYRQCLNDNLDGTFSVVGKRAVPRAGEKTIPAIVVSQNPGDLSDPIVEPEMAIPKPAPVARAASSPKIAKELHNSINARPSRERSSGRSISNPPVPVSHPGRLSREAREQNFKDAKGMMENLARAKGFTIPGAFWGDPILNQLLRITRLRNLPSTLPIYAGGPAVVSEGVFKGMLLYMLGYERIRYCSNCFGKHTCIGMISKGHKLAVEMLGKECAVCRLTTPRQPCTYALAGVAGGGLVGAVDVAAKLVGSDSMVDNSADPDGGDSTDATDIDDGVRDKNPVPQPYHGSPKPEKRESEPTEEERAAAAGRNLRRRQTEVDYRQGLRRQIFSTAATSGSGNTKPSSSAGASSAVIRQGSITPPTPPSFTSNADVSGILQMEPWEVAPGTLRTPAGEPLGYSNTFLSNNKAITIGRGVTFVVHVVKPGQTLPLSSPRDVLQVCTVAAGKVHLKINTRGGSGGRGGEEDGGGERDFSIGPSGMFRIAPGTKGKVSNLMYVDATLHVTGVEGQAG</sequence>
<organism evidence="3 4">
    <name type="scientific">Zalerion maritima</name>
    <dbReference type="NCBI Taxonomy" id="339359"/>
    <lineage>
        <taxon>Eukaryota</taxon>
        <taxon>Fungi</taxon>
        <taxon>Dikarya</taxon>
        <taxon>Ascomycota</taxon>
        <taxon>Pezizomycotina</taxon>
        <taxon>Sordariomycetes</taxon>
        <taxon>Lulworthiomycetidae</taxon>
        <taxon>Lulworthiales</taxon>
        <taxon>Lulworthiaceae</taxon>
        <taxon>Zalerion</taxon>
    </lineage>
</organism>
<dbReference type="EMBL" id="JAKWBI020000355">
    <property type="protein sequence ID" value="KAJ2896068.1"/>
    <property type="molecule type" value="Genomic_DNA"/>
</dbReference>
<keyword evidence="4" id="KW-1185">Reference proteome</keyword>
<feature type="region of interest" description="Disordered" evidence="1">
    <location>
        <begin position="707"/>
        <end position="824"/>
    </location>
</feature>
<feature type="compositionally biased region" description="Basic and acidic residues" evidence="1">
    <location>
        <begin position="915"/>
        <end position="926"/>
    </location>
</feature>
<reference evidence="3" key="1">
    <citation type="submission" date="2022-07" db="EMBL/GenBank/DDBJ databases">
        <title>Draft genome sequence of Zalerion maritima ATCC 34329, a (micro)plastics degrading marine fungus.</title>
        <authorList>
            <person name="Paco A."/>
            <person name="Goncalves M.F.M."/>
            <person name="Rocha-Santos T.A.P."/>
            <person name="Alves A."/>
        </authorList>
    </citation>
    <scope>NUCLEOTIDE SEQUENCE</scope>
    <source>
        <strain evidence="3">ATCC 34329</strain>
    </source>
</reference>
<dbReference type="InterPro" id="IPR013087">
    <property type="entry name" value="Znf_C2H2_type"/>
</dbReference>
<feature type="compositionally biased region" description="Polar residues" evidence="1">
    <location>
        <begin position="782"/>
        <end position="802"/>
    </location>
</feature>
<comment type="caution">
    <text evidence="3">The sequence shown here is derived from an EMBL/GenBank/DDBJ whole genome shotgun (WGS) entry which is preliminary data.</text>
</comment>
<feature type="compositionally biased region" description="Acidic residues" evidence="1">
    <location>
        <begin position="715"/>
        <end position="726"/>
    </location>
</feature>
<feature type="compositionally biased region" description="Polar residues" evidence="1">
    <location>
        <begin position="237"/>
        <end position="259"/>
    </location>
</feature>
<proteinExistence type="predicted"/>
<evidence type="ECO:0000259" key="2">
    <source>
        <dbReference type="PROSITE" id="PS00028"/>
    </source>
</evidence>
<dbReference type="AlphaFoldDB" id="A0AAD5WP02"/>
<accession>A0AAD5WP02</accession>
<feature type="region of interest" description="Disordered" evidence="1">
    <location>
        <begin position="525"/>
        <end position="557"/>
    </location>
</feature>
<feature type="compositionally biased region" description="Polar residues" evidence="1">
    <location>
        <begin position="38"/>
        <end position="72"/>
    </location>
</feature>
<feature type="compositionally biased region" description="Acidic residues" evidence="1">
    <location>
        <begin position="320"/>
        <end position="344"/>
    </location>
</feature>
<feature type="compositionally biased region" description="Basic and acidic residues" evidence="1">
    <location>
        <begin position="743"/>
        <end position="758"/>
    </location>
</feature>
<dbReference type="Proteomes" id="UP001201980">
    <property type="component" value="Unassembled WGS sequence"/>
</dbReference>
<feature type="region of interest" description="Disordered" evidence="1">
    <location>
        <begin position="216"/>
        <end position="348"/>
    </location>
</feature>
<dbReference type="PROSITE" id="PS00028">
    <property type="entry name" value="ZINC_FINGER_C2H2_1"/>
    <property type="match status" value="1"/>
</dbReference>
<protein>
    <recommendedName>
        <fullName evidence="2">C2H2-type domain-containing protein</fullName>
    </recommendedName>
</protein>
<evidence type="ECO:0000256" key="1">
    <source>
        <dbReference type="SAM" id="MobiDB-lite"/>
    </source>
</evidence>
<feature type="region of interest" description="Disordered" evidence="1">
    <location>
        <begin position="1"/>
        <end position="200"/>
    </location>
</feature>
<feature type="compositionally biased region" description="Low complexity" evidence="1">
    <location>
        <begin position="94"/>
        <end position="127"/>
    </location>
</feature>
<feature type="compositionally biased region" description="Low complexity" evidence="1">
    <location>
        <begin position="161"/>
        <end position="178"/>
    </location>
</feature>
<name>A0AAD5WP02_9PEZI</name>